<feature type="region of interest" description="Disordered" evidence="1">
    <location>
        <begin position="124"/>
        <end position="150"/>
    </location>
</feature>
<dbReference type="Proteomes" id="UP000257109">
    <property type="component" value="Unassembled WGS sequence"/>
</dbReference>
<gene>
    <name evidence="2" type="ORF">CR513_53269</name>
</gene>
<sequence>MKVYKLFECYDISEKLKVKLVTLEFNGYALVWWYQVMYDRLYQGFKGVGEYFKEMEICMMKAEIEESQNVTMVRFLHGLNMELQDLVELHQYGSLEDHVHQATKVKSRIKRKLLSRKSYPSASWEGKEREKERPKGCSSTPSSSSSKSSSIKCFNCFGKRYIASQCPNRRTMILKESGEVDSESSQEVTSSLTSEESSHVCFLIIDGRSNVNVTSLRLVEKLTLPTCNLVTNSIHFSLWIFGFP</sequence>
<accession>A0A371EP43</accession>
<dbReference type="AlphaFoldDB" id="A0A371EP43"/>
<feature type="non-terminal residue" evidence="2">
    <location>
        <position position="1"/>
    </location>
</feature>
<evidence type="ECO:0000256" key="1">
    <source>
        <dbReference type="SAM" id="MobiDB-lite"/>
    </source>
</evidence>
<protein>
    <recommendedName>
        <fullName evidence="4">Retrotransposon gag domain-containing protein</fullName>
    </recommendedName>
</protein>
<name>A0A371EP43_MUCPR</name>
<keyword evidence="3" id="KW-1185">Reference proteome</keyword>
<feature type="compositionally biased region" description="Low complexity" evidence="1">
    <location>
        <begin position="136"/>
        <end position="150"/>
    </location>
</feature>
<evidence type="ECO:0000313" key="3">
    <source>
        <dbReference type="Proteomes" id="UP000257109"/>
    </source>
</evidence>
<evidence type="ECO:0000313" key="2">
    <source>
        <dbReference type="EMBL" id="RDX67810.1"/>
    </source>
</evidence>
<comment type="caution">
    <text evidence="2">The sequence shown here is derived from an EMBL/GenBank/DDBJ whole genome shotgun (WGS) entry which is preliminary data.</text>
</comment>
<feature type="compositionally biased region" description="Basic and acidic residues" evidence="1">
    <location>
        <begin position="125"/>
        <end position="135"/>
    </location>
</feature>
<dbReference type="PANTHER" id="PTHR35046:SF9">
    <property type="entry name" value="RNA-DIRECTED DNA POLYMERASE"/>
    <property type="match status" value="1"/>
</dbReference>
<dbReference type="OrthoDB" id="1731207at2759"/>
<evidence type="ECO:0008006" key="4">
    <source>
        <dbReference type="Google" id="ProtNLM"/>
    </source>
</evidence>
<reference evidence="2" key="1">
    <citation type="submission" date="2018-05" db="EMBL/GenBank/DDBJ databases">
        <title>Draft genome of Mucuna pruriens seed.</title>
        <authorList>
            <person name="Nnadi N.E."/>
            <person name="Vos R."/>
            <person name="Hasami M.H."/>
            <person name="Devisetty U.K."/>
            <person name="Aguiy J.C."/>
        </authorList>
    </citation>
    <scope>NUCLEOTIDE SEQUENCE [LARGE SCALE GENOMIC DNA]</scope>
    <source>
        <strain evidence="2">JCA_2017</strain>
    </source>
</reference>
<dbReference type="PANTHER" id="PTHR35046">
    <property type="entry name" value="ZINC KNUCKLE (CCHC-TYPE) FAMILY PROTEIN"/>
    <property type="match status" value="1"/>
</dbReference>
<proteinExistence type="predicted"/>
<organism evidence="2 3">
    <name type="scientific">Mucuna pruriens</name>
    <name type="common">Velvet bean</name>
    <name type="synonym">Dolichos pruriens</name>
    <dbReference type="NCBI Taxonomy" id="157652"/>
    <lineage>
        <taxon>Eukaryota</taxon>
        <taxon>Viridiplantae</taxon>
        <taxon>Streptophyta</taxon>
        <taxon>Embryophyta</taxon>
        <taxon>Tracheophyta</taxon>
        <taxon>Spermatophyta</taxon>
        <taxon>Magnoliopsida</taxon>
        <taxon>eudicotyledons</taxon>
        <taxon>Gunneridae</taxon>
        <taxon>Pentapetalae</taxon>
        <taxon>rosids</taxon>
        <taxon>fabids</taxon>
        <taxon>Fabales</taxon>
        <taxon>Fabaceae</taxon>
        <taxon>Papilionoideae</taxon>
        <taxon>50 kb inversion clade</taxon>
        <taxon>NPAAA clade</taxon>
        <taxon>indigoferoid/millettioid clade</taxon>
        <taxon>Phaseoleae</taxon>
        <taxon>Mucuna</taxon>
    </lineage>
</organism>
<dbReference type="EMBL" id="QJKJ01012825">
    <property type="protein sequence ID" value="RDX67810.1"/>
    <property type="molecule type" value="Genomic_DNA"/>
</dbReference>